<feature type="domain" description="C2H2-type" evidence="3">
    <location>
        <begin position="9"/>
        <end position="39"/>
    </location>
</feature>
<reference evidence="4 5" key="1">
    <citation type="submission" date="2011-02" db="EMBL/GenBank/DDBJ databases">
        <title>The Genome Sequence of Mortierella verticillata NRRL 6337.</title>
        <authorList>
            <consortium name="The Broad Institute Genome Sequencing Platform"/>
            <person name="Russ C."/>
            <person name="Cuomo C."/>
            <person name="Burger G."/>
            <person name="Gray M.W."/>
            <person name="Holland P.W.H."/>
            <person name="King N."/>
            <person name="Lang F.B.F."/>
            <person name="Roger A.J."/>
            <person name="Ruiz-Trillo I."/>
            <person name="Young S.K."/>
            <person name="Zeng Q."/>
            <person name="Gargeya S."/>
            <person name="Alvarado L."/>
            <person name="Berlin A."/>
            <person name="Chapman S.B."/>
            <person name="Chen Z."/>
            <person name="Freedman E."/>
            <person name="Gellesch M."/>
            <person name="Goldberg J."/>
            <person name="Griggs A."/>
            <person name="Gujja S."/>
            <person name="Heilman E."/>
            <person name="Heiman D."/>
            <person name="Howarth C."/>
            <person name="Mehta T."/>
            <person name="Neiman D."/>
            <person name="Pearson M."/>
            <person name="Roberts A."/>
            <person name="Saif S."/>
            <person name="Shea T."/>
            <person name="Shenoy N."/>
            <person name="Sisk P."/>
            <person name="Stolte C."/>
            <person name="Sykes S."/>
            <person name="White J."/>
            <person name="Yandava C."/>
            <person name="Haas B."/>
            <person name="Nusbaum C."/>
            <person name="Birren B."/>
        </authorList>
    </citation>
    <scope>NUCLEOTIDE SEQUENCE [LARGE SCALE GENOMIC DNA]</scope>
    <source>
        <strain evidence="4 5">NRRL 6337</strain>
    </source>
</reference>
<keyword evidence="1" id="KW-0863">Zinc-finger</keyword>
<dbReference type="SMART" id="SM00355">
    <property type="entry name" value="ZnF_C2H2"/>
    <property type="match status" value="1"/>
</dbReference>
<evidence type="ECO:0000313" key="4">
    <source>
        <dbReference type="EMBL" id="KFH61776.1"/>
    </source>
</evidence>
<name>A0A086TIJ9_9FUNG</name>
<evidence type="ECO:0000313" key="5">
    <source>
        <dbReference type="Proteomes" id="UP000243308"/>
    </source>
</evidence>
<dbReference type="PROSITE" id="PS00028">
    <property type="entry name" value="ZINC_FINGER_C2H2_1"/>
    <property type="match status" value="1"/>
</dbReference>
<organism evidence="4 5">
    <name type="scientific">Podila verticillata NRRL 6337</name>
    <dbReference type="NCBI Taxonomy" id="1069443"/>
    <lineage>
        <taxon>Eukaryota</taxon>
        <taxon>Fungi</taxon>
        <taxon>Fungi incertae sedis</taxon>
        <taxon>Mucoromycota</taxon>
        <taxon>Mortierellomycotina</taxon>
        <taxon>Mortierellomycetes</taxon>
        <taxon>Mortierellales</taxon>
        <taxon>Mortierellaceae</taxon>
        <taxon>Podila</taxon>
    </lineage>
</organism>
<feature type="compositionally biased region" description="Pro residues" evidence="2">
    <location>
        <begin position="43"/>
        <end position="55"/>
    </location>
</feature>
<dbReference type="GO" id="GO:0008270">
    <property type="term" value="F:zinc ion binding"/>
    <property type="evidence" value="ECO:0007669"/>
    <property type="project" value="UniProtKB-KW"/>
</dbReference>
<gene>
    <name evidence="4" type="ORF">MVEG_12391</name>
</gene>
<evidence type="ECO:0000259" key="3">
    <source>
        <dbReference type="PROSITE" id="PS50157"/>
    </source>
</evidence>
<proteinExistence type="predicted"/>
<dbReference type="Proteomes" id="UP000243308">
    <property type="component" value="Unassembled WGS sequence"/>
</dbReference>
<keyword evidence="1" id="KW-0479">Metal-binding</keyword>
<feature type="region of interest" description="Disordered" evidence="2">
    <location>
        <begin position="1"/>
        <end position="55"/>
    </location>
</feature>
<sequence>MHQKKHRPYPCPESGCDKGYADPKGLREHRKTAHTGNNQSRSNPPPPSKLIPVVPQPEPVLNEETKQPIPNEYKVPVVYKGNLVQAIELTVKWYEFIYKPGTTPMEKDDKELVPHPEYWLDGRKLSPGEKRWFDLLSKFDFFVSSTFYGKKCNVCQTEMGHWYEGLREEKSYLTVRAMLNNMCKRCYIKQRYEVIRNNWAKKTAVGVQPEDPKSRTCPHCGKNCSRDNCNVHVAYGRSWYRPLCKDCERLKRASLSPDQRSATYFVLWWFGRRFVFKSRVQADGFALTVFHCGICVGVPQLSGREVAHLRLQTQGSTSIDWYDHKPLVAGDRDPMKRFSTDRTTSGRDKKMLPYSHRRQCTVAASAWKNALFWDVALEQRVEYMLYWCDPEKREEGFRKADAILLKLFEGFNLEEEMKIGFTDRDEYYWRVFNNNRRNKKERVAWNKYEWRYFLRTCNGIDLCSGLSMAKIGQPGNIDRLSSDGTYRLGACIYIPQGLNFAKELLEDFQTLKLFQGTDLENCRKGIKMLRELMIETAEKTKHRLPKLLKEHATLIAGSKDSDNEEAQVAEETVENICDQYEPEPYDMATTDCNNLDMIRAIDNTIEYEKDAPKSSNLMAPKTDLWKYEEEVAASFWALAESDEEDSFSDVGHDDVVPTLSLGVAEDVSQGDSKLFQRHVDHGETDSRSDASLSTLTPPLLFEERSDLIDLPKHTHARRQGEKGESMLKRTHLVEYNNQQGCAHENRKSRLNDTKALQNSVVPKTAMDKNMEQMIGAAAVLSKRPSVASSWKQPLISDFLFRRDKENQPSQTTLITQYFSSEHRSTTSDIEIPNHSHSEQLKVAGHVTNAAKRKDIESGKEAATWASDDDFMPSRVTTKNVPITKKASTKKQRR</sequence>
<evidence type="ECO:0000256" key="2">
    <source>
        <dbReference type="SAM" id="MobiDB-lite"/>
    </source>
</evidence>
<dbReference type="PROSITE" id="PS50157">
    <property type="entry name" value="ZINC_FINGER_C2H2_2"/>
    <property type="match status" value="1"/>
</dbReference>
<feature type="region of interest" description="Disordered" evidence="2">
    <location>
        <begin position="851"/>
        <end position="893"/>
    </location>
</feature>
<dbReference type="AlphaFoldDB" id="A0A086TIJ9"/>
<dbReference type="EMBL" id="KN042440">
    <property type="protein sequence ID" value="KFH61776.1"/>
    <property type="molecule type" value="Genomic_DNA"/>
</dbReference>
<dbReference type="InterPro" id="IPR013087">
    <property type="entry name" value="Znf_C2H2_type"/>
</dbReference>
<evidence type="ECO:0000256" key="1">
    <source>
        <dbReference type="PROSITE-ProRule" id="PRU00042"/>
    </source>
</evidence>
<keyword evidence="5" id="KW-1185">Reference proteome</keyword>
<keyword evidence="1" id="KW-0862">Zinc</keyword>
<dbReference type="OrthoDB" id="2393401at2759"/>
<protein>
    <recommendedName>
        <fullName evidence="3">C2H2-type domain-containing protein</fullName>
    </recommendedName>
</protein>
<accession>A0A086TIJ9</accession>
<feature type="compositionally biased region" description="Basic and acidic residues" evidence="2">
    <location>
        <begin position="15"/>
        <end position="26"/>
    </location>
</feature>
<dbReference type="Gene3D" id="3.30.160.60">
    <property type="entry name" value="Classic Zinc Finger"/>
    <property type="match status" value="1"/>
</dbReference>